<protein>
    <submittedName>
        <fullName evidence="6">Fumarate reductase flavoprotein subunit</fullName>
        <ecNumber evidence="6">1.3.5.4</ecNumber>
    </submittedName>
</protein>
<dbReference type="SUPFAM" id="SSF51905">
    <property type="entry name" value="FAD/NAD(P)-binding domain"/>
    <property type="match status" value="1"/>
</dbReference>
<comment type="cofactor">
    <cofactor evidence="1">
        <name>FAD</name>
        <dbReference type="ChEBI" id="CHEBI:57692"/>
    </cofactor>
</comment>
<dbReference type="SUPFAM" id="SSF56425">
    <property type="entry name" value="Succinate dehydrogenase/fumarate reductase flavoprotein, catalytic domain"/>
    <property type="match status" value="1"/>
</dbReference>
<feature type="domain" description="FAD-dependent oxidoreductase 2 FAD-binding" evidence="5">
    <location>
        <begin position="15"/>
        <end position="435"/>
    </location>
</feature>
<dbReference type="Pfam" id="PF00890">
    <property type="entry name" value="FAD_binding_2"/>
    <property type="match status" value="1"/>
</dbReference>
<keyword evidence="7" id="KW-1185">Reference proteome</keyword>
<evidence type="ECO:0000256" key="2">
    <source>
        <dbReference type="ARBA" id="ARBA00022630"/>
    </source>
</evidence>
<evidence type="ECO:0000313" key="7">
    <source>
        <dbReference type="Proteomes" id="UP000589626"/>
    </source>
</evidence>
<evidence type="ECO:0000313" key="6">
    <source>
        <dbReference type="EMBL" id="MBB3041823.1"/>
    </source>
</evidence>
<gene>
    <name evidence="6" type="ORF">FHU40_001624</name>
</gene>
<dbReference type="PANTHER" id="PTHR43400">
    <property type="entry name" value="FUMARATE REDUCTASE"/>
    <property type="match status" value="1"/>
</dbReference>
<keyword evidence="2" id="KW-0285">Flavoprotein</keyword>
<dbReference type="InterPro" id="IPR027477">
    <property type="entry name" value="Succ_DH/fumarate_Rdtase_cat_sf"/>
</dbReference>
<reference evidence="6 7" key="1">
    <citation type="submission" date="2020-08" db="EMBL/GenBank/DDBJ databases">
        <title>Sequencing the genomes of 1000 actinobacteria strains.</title>
        <authorList>
            <person name="Klenk H.-P."/>
        </authorList>
    </citation>
    <scope>NUCLEOTIDE SEQUENCE [LARGE SCALE GENOMIC DNA]</scope>
    <source>
        <strain evidence="6 7">DSM 105498</strain>
    </source>
</reference>
<proteinExistence type="predicted"/>
<dbReference type="AlphaFoldDB" id="A0A7W4Z0F4"/>
<dbReference type="EMBL" id="JACHWR010000001">
    <property type="protein sequence ID" value="MBB3041823.1"/>
    <property type="molecule type" value="Genomic_DNA"/>
</dbReference>
<comment type="caution">
    <text evidence="6">The sequence shown here is derived from an EMBL/GenBank/DDBJ whole genome shotgun (WGS) entry which is preliminary data.</text>
</comment>
<dbReference type="Gene3D" id="3.50.50.60">
    <property type="entry name" value="FAD/NAD(P)-binding domain"/>
    <property type="match status" value="1"/>
</dbReference>
<name>A0A7W4Z0F4_9ACTN</name>
<dbReference type="InterPro" id="IPR050315">
    <property type="entry name" value="FAD-oxidoreductase_2"/>
</dbReference>
<dbReference type="Proteomes" id="UP000589626">
    <property type="component" value="Unassembled WGS sequence"/>
</dbReference>
<dbReference type="EC" id="1.3.5.4" evidence="6"/>
<accession>A0A7W4Z0F4</accession>
<dbReference type="GO" id="GO:0008202">
    <property type="term" value="P:steroid metabolic process"/>
    <property type="evidence" value="ECO:0007669"/>
    <property type="project" value="UniProtKB-ARBA"/>
</dbReference>
<evidence type="ECO:0000256" key="3">
    <source>
        <dbReference type="ARBA" id="ARBA00022827"/>
    </source>
</evidence>
<evidence type="ECO:0000256" key="4">
    <source>
        <dbReference type="ARBA" id="ARBA00023002"/>
    </source>
</evidence>
<dbReference type="InterPro" id="IPR036188">
    <property type="entry name" value="FAD/NAD-bd_sf"/>
</dbReference>
<dbReference type="RefSeq" id="WP_183591685.1">
    <property type="nucleotide sequence ID" value="NZ_JACHWR010000001.1"/>
</dbReference>
<sequence length="468" mass="48159">MDEPRVEDADDERVDLVVAGAGGGLVAALRAAELGLSVLVVDRSEHFALGNNTSMSTAMIPGAGSRWQRAAGVADDAGRFLDDVRRKTGGSADPRVAATLAGVSARLVEWLADHAGLDLDLVTDFDYPGHSVWRCHTVPDRSGRTMLAALLAAVRRRPEIDLMAPAELVDVEHDGRLRGVTLRTPHGTESVPARALLLATNGFAGDPDLVRRHLPEMAGALYHGSEGSTGDALRLGGALGAAVAQLDAYQGHAAVAMPGATLAGWATVMHGGFLVDRAGARFGDETTGYSEYASVVLDRAGGEAWIVVDRRIHEACLAFRDYQETVATGAVRWGDSPAELAERTGIDPQGLAATVAETGLVARGERPDRFGRTHWEAPLAGALAAISVRPALFHTQGGLSIDEHARVLRPDGGPVAGVYAAGGAAVGMSGAGAGGYLAGNGLLAALGLSLLAAEHAAGTAGEGGADPD</sequence>
<evidence type="ECO:0000256" key="1">
    <source>
        <dbReference type="ARBA" id="ARBA00001974"/>
    </source>
</evidence>
<keyword evidence="3" id="KW-0274">FAD</keyword>
<keyword evidence="4 6" id="KW-0560">Oxidoreductase</keyword>
<dbReference type="GO" id="GO:0033765">
    <property type="term" value="F:steroid dehydrogenase activity, acting on the CH-CH group of donors"/>
    <property type="evidence" value="ECO:0007669"/>
    <property type="project" value="UniProtKB-ARBA"/>
</dbReference>
<dbReference type="InterPro" id="IPR003953">
    <property type="entry name" value="FAD-dep_OxRdtase_2_FAD-bd"/>
</dbReference>
<dbReference type="PANTHER" id="PTHR43400:SF10">
    <property type="entry name" value="3-OXOSTEROID 1-DEHYDROGENASE"/>
    <property type="match status" value="1"/>
</dbReference>
<evidence type="ECO:0000259" key="5">
    <source>
        <dbReference type="Pfam" id="PF00890"/>
    </source>
</evidence>
<dbReference type="Gene3D" id="3.90.700.10">
    <property type="entry name" value="Succinate dehydrogenase/fumarate reductase flavoprotein, catalytic domain"/>
    <property type="match status" value="1"/>
</dbReference>
<organism evidence="6 7">
    <name type="scientific">Nocardioides soli</name>
    <dbReference type="NCBI Taxonomy" id="1036020"/>
    <lineage>
        <taxon>Bacteria</taxon>
        <taxon>Bacillati</taxon>
        <taxon>Actinomycetota</taxon>
        <taxon>Actinomycetes</taxon>
        <taxon>Propionibacteriales</taxon>
        <taxon>Nocardioidaceae</taxon>
        <taxon>Nocardioides</taxon>
    </lineage>
</organism>